<evidence type="ECO:0000256" key="1">
    <source>
        <dbReference type="ARBA" id="ARBA00022801"/>
    </source>
</evidence>
<dbReference type="EMBL" id="BFAV01000155">
    <property type="protein sequence ID" value="GBF34980.1"/>
    <property type="molecule type" value="Genomic_DNA"/>
</dbReference>
<dbReference type="Gene3D" id="3.30.450.20">
    <property type="entry name" value="PAS domain"/>
    <property type="match status" value="1"/>
</dbReference>
<keyword evidence="2" id="KW-0175">Coiled coil</keyword>
<feature type="coiled-coil region" evidence="2">
    <location>
        <begin position="318"/>
        <end position="345"/>
    </location>
</feature>
<dbReference type="PANTHER" id="PTHR43156">
    <property type="entry name" value="STAGE II SPORULATION PROTEIN E-RELATED"/>
    <property type="match status" value="1"/>
</dbReference>
<dbReference type="InterPro" id="IPR052016">
    <property type="entry name" value="Bact_Sigma-Reg"/>
</dbReference>
<evidence type="ECO:0000259" key="4">
    <source>
        <dbReference type="SMART" id="SM00331"/>
    </source>
</evidence>
<dbReference type="Proteomes" id="UP000239549">
    <property type="component" value="Unassembled WGS sequence"/>
</dbReference>
<accession>A0A2L2XFP7</accession>
<keyword evidence="1" id="KW-0378">Hydrolase</keyword>
<evidence type="ECO:0000256" key="3">
    <source>
        <dbReference type="SAM" id="Phobius"/>
    </source>
</evidence>
<protein>
    <submittedName>
        <fullName evidence="5">Serine phosphatase RsbU</fullName>
    </submittedName>
</protein>
<keyword evidence="3" id="KW-0472">Membrane</keyword>
<keyword evidence="3" id="KW-1133">Transmembrane helix</keyword>
<dbReference type="AlphaFoldDB" id="A0A2L2XFP7"/>
<proteinExistence type="predicted"/>
<gene>
    <name evidence="5" type="ORF">DCCM_4101</name>
</gene>
<evidence type="ECO:0000256" key="2">
    <source>
        <dbReference type="SAM" id="Coils"/>
    </source>
</evidence>
<dbReference type="SMART" id="SM00331">
    <property type="entry name" value="PP2C_SIG"/>
    <property type="match status" value="1"/>
</dbReference>
<reference evidence="6" key="1">
    <citation type="submission" date="2018-02" db="EMBL/GenBank/DDBJ databases">
        <title>Genome sequence of Desulfocucumis palustris strain NAW-5.</title>
        <authorList>
            <person name="Watanabe M."/>
            <person name="Kojima H."/>
            <person name="Fukui M."/>
        </authorList>
    </citation>
    <scope>NUCLEOTIDE SEQUENCE [LARGE SCALE GENOMIC DNA]</scope>
    <source>
        <strain evidence="6">NAW-5</strain>
    </source>
</reference>
<comment type="caution">
    <text evidence="5">The sequence shown here is derived from an EMBL/GenBank/DDBJ whole genome shotgun (WGS) entry which is preliminary data.</text>
</comment>
<dbReference type="Pfam" id="PF07228">
    <property type="entry name" value="SpoIIE"/>
    <property type="match status" value="1"/>
</dbReference>
<evidence type="ECO:0000313" key="5">
    <source>
        <dbReference type="EMBL" id="GBF34980.1"/>
    </source>
</evidence>
<keyword evidence="3" id="KW-0812">Transmembrane</keyword>
<evidence type="ECO:0000313" key="6">
    <source>
        <dbReference type="Proteomes" id="UP000239549"/>
    </source>
</evidence>
<dbReference type="GO" id="GO:0016791">
    <property type="term" value="F:phosphatase activity"/>
    <property type="evidence" value="ECO:0007669"/>
    <property type="project" value="TreeGrafter"/>
</dbReference>
<name>A0A2L2XFP7_9FIRM</name>
<dbReference type="Gene3D" id="3.60.40.10">
    <property type="entry name" value="PPM-type phosphatase domain"/>
    <property type="match status" value="1"/>
</dbReference>
<feature type="transmembrane region" description="Helical" evidence="3">
    <location>
        <begin position="6"/>
        <end position="26"/>
    </location>
</feature>
<feature type="domain" description="PPM-type phosphatase" evidence="4">
    <location>
        <begin position="371"/>
        <end position="594"/>
    </location>
</feature>
<dbReference type="InterPro" id="IPR001932">
    <property type="entry name" value="PPM-type_phosphatase-like_dom"/>
</dbReference>
<organism evidence="5 6">
    <name type="scientific">Desulfocucumis palustris</name>
    <dbReference type="NCBI Taxonomy" id="1898651"/>
    <lineage>
        <taxon>Bacteria</taxon>
        <taxon>Bacillati</taxon>
        <taxon>Bacillota</taxon>
        <taxon>Clostridia</taxon>
        <taxon>Eubacteriales</taxon>
        <taxon>Desulfocucumaceae</taxon>
        <taxon>Desulfocucumis</taxon>
    </lineage>
</organism>
<keyword evidence="6" id="KW-1185">Reference proteome</keyword>
<dbReference type="InterPro" id="IPR036457">
    <property type="entry name" value="PPM-type-like_dom_sf"/>
</dbReference>
<sequence>MKVILFASAIIILSIILVGSFVYFFTEKEVVRKLKSKDLVYIAESIASKIDGRVERAKETSLLLARDPEIIQWVTGGDRADSPAGKHAIERITELSRKYDYNNSFVVSTVTNHYWAESGRIIDTMTPADPDDSWFFEVISSKRPVSVVIDYNAERKGTFVFVDALMGNIEHPLGVAGVGLSLDSLSKEFQRFKYGEDSDLWVIDGQGKIYLSDNVEQNGKNIRDFVPDSVKNQLLNNFNKNNNSAFDLDYKNSKGQLIDLISYPVKSAGWVLVLQIPRNDTVSFLETIKLNTLSATLIALISITFFFYFVSRYLANPYKRTLQMNQELESKVAERTRELHEKNQKLIDSIEYAVRIQEAVLPSKDKLSGLFKEHFILWKPKDLVGGDFYWVKRFKKDCLVVVGDCTGHGVPGALMTMLSISILNQIVDGHNKENPALLLKKLNNIIKQTLGQQNRQALTDDGLDIGICYFNGKNTITFAGAKCSLYTRKNDELKIVKGNRKSIGYVKTDANYAYTNNLIDIEENDVLYMTTDGYIDQGGGSNTYSFGKKRFIEVINGCYQKPLALQFDIFIDKLNKYMGDEIQRDDITVMAFKFL</sequence>
<feature type="transmembrane region" description="Helical" evidence="3">
    <location>
        <begin position="288"/>
        <end position="310"/>
    </location>
</feature>
<dbReference type="PANTHER" id="PTHR43156:SF9">
    <property type="entry name" value="HAMP DOMAIN-CONTAINING PROTEIN"/>
    <property type="match status" value="1"/>
</dbReference>